<name>A0AAE0YM18_9GAST</name>
<evidence type="ECO:0000256" key="2">
    <source>
        <dbReference type="SAM" id="SignalP"/>
    </source>
</evidence>
<dbReference type="EMBL" id="JAWDGP010005840">
    <property type="protein sequence ID" value="KAK3751047.1"/>
    <property type="molecule type" value="Genomic_DNA"/>
</dbReference>
<gene>
    <name evidence="3" type="ORF">RRG08_044625</name>
</gene>
<accession>A0AAE0YM18</accession>
<evidence type="ECO:0000313" key="3">
    <source>
        <dbReference type="EMBL" id="KAK3751047.1"/>
    </source>
</evidence>
<proteinExistence type="predicted"/>
<protein>
    <submittedName>
        <fullName evidence="3">Uncharacterized protein</fullName>
    </submittedName>
</protein>
<keyword evidence="4" id="KW-1185">Reference proteome</keyword>
<comment type="caution">
    <text evidence="3">The sequence shown here is derived from an EMBL/GenBank/DDBJ whole genome shotgun (WGS) entry which is preliminary data.</text>
</comment>
<dbReference type="AlphaFoldDB" id="A0AAE0YM18"/>
<feature type="signal peptide" evidence="2">
    <location>
        <begin position="1"/>
        <end position="27"/>
    </location>
</feature>
<reference evidence="3" key="1">
    <citation type="journal article" date="2023" name="G3 (Bethesda)">
        <title>A reference genome for the long-term kleptoplast-retaining sea slug Elysia crispata morphotype clarki.</title>
        <authorList>
            <person name="Eastman K.E."/>
            <person name="Pendleton A.L."/>
            <person name="Shaikh M.A."/>
            <person name="Suttiyut T."/>
            <person name="Ogas R."/>
            <person name="Tomko P."/>
            <person name="Gavelis G."/>
            <person name="Widhalm J.R."/>
            <person name="Wisecaver J.H."/>
        </authorList>
    </citation>
    <scope>NUCLEOTIDE SEQUENCE</scope>
    <source>
        <strain evidence="3">ECLA1</strain>
    </source>
</reference>
<keyword evidence="2" id="KW-0732">Signal</keyword>
<evidence type="ECO:0000256" key="1">
    <source>
        <dbReference type="SAM" id="MobiDB-lite"/>
    </source>
</evidence>
<sequence>MNALWLNISLGLFFVALCASIPDEAAAENVISEPQIREKRTVARSRVGQGPSMSQLSDVLSRFSTDGSFLGSDLSMYTPPTPPPEDVNCYVEVPTTTMVGGRCVNMGSESFVCQAGAYLGFTTDCQTASASRYRRANGNAPRGGSAFQNMLNRRANRGN</sequence>
<evidence type="ECO:0000313" key="4">
    <source>
        <dbReference type="Proteomes" id="UP001283361"/>
    </source>
</evidence>
<dbReference type="Proteomes" id="UP001283361">
    <property type="component" value="Unassembled WGS sequence"/>
</dbReference>
<feature type="chain" id="PRO_5041953748" evidence="2">
    <location>
        <begin position="28"/>
        <end position="159"/>
    </location>
</feature>
<feature type="region of interest" description="Disordered" evidence="1">
    <location>
        <begin position="136"/>
        <end position="159"/>
    </location>
</feature>
<organism evidence="3 4">
    <name type="scientific">Elysia crispata</name>
    <name type="common">lettuce slug</name>
    <dbReference type="NCBI Taxonomy" id="231223"/>
    <lineage>
        <taxon>Eukaryota</taxon>
        <taxon>Metazoa</taxon>
        <taxon>Spiralia</taxon>
        <taxon>Lophotrochozoa</taxon>
        <taxon>Mollusca</taxon>
        <taxon>Gastropoda</taxon>
        <taxon>Heterobranchia</taxon>
        <taxon>Euthyneura</taxon>
        <taxon>Panpulmonata</taxon>
        <taxon>Sacoglossa</taxon>
        <taxon>Placobranchoidea</taxon>
        <taxon>Plakobranchidae</taxon>
        <taxon>Elysia</taxon>
    </lineage>
</organism>